<evidence type="ECO:0000313" key="2">
    <source>
        <dbReference type="Proteomes" id="UP000001631"/>
    </source>
</evidence>
<dbReference type="AlphaFoldDB" id="C0NUZ3"/>
<sequence length="255" mass="28224">MTVSGLELRRPVLVCAVHSSKVEYLNGDAHLKLEVGVREGLLIEEHLLIVLKPDRERVPSFVLEVIVQIQPGLPDSVLRSLCLATVVHCNERFIDHPGSMVKAHPDDQLYIIVNVDKVRSERGIVESFQRTETGTDRKELCDYGGDIGSIIRHIGDKFAEGARDILSIQSCLDETHTGAVDDGVNGRRPSQAKDLGGGHLHLSFLEGVKLKKIWDGLWALFVCCQVARCFSKNKQFTLLSFGPFTSLGTEAPFLI</sequence>
<dbReference type="HOGENOM" id="CLU_1089760_0_0_1"/>
<reference evidence="1" key="1">
    <citation type="submission" date="2009-02" db="EMBL/GenBank/DDBJ databases">
        <title>The Genome Sequence of Ajellomyces capsulatus strain G186AR.</title>
        <authorList>
            <consortium name="The Broad Institute Genome Sequencing Platform"/>
            <person name="Champion M."/>
            <person name="Cuomo C."/>
            <person name="Ma L.-J."/>
            <person name="Henn M.R."/>
            <person name="Sil A."/>
            <person name="Goldman B."/>
            <person name="Young S.K."/>
            <person name="Kodira C.D."/>
            <person name="Zeng Q."/>
            <person name="Koehrsen M."/>
            <person name="Alvarado L."/>
            <person name="Berlin A."/>
            <person name="Borenstein D."/>
            <person name="Chen Z."/>
            <person name="Engels R."/>
            <person name="Freedman E."/>
            <person name="Gellesch M."/>
            <person name="Goldberg J."/>
            <person name="Griggs A."/>
            <person name="Gujja S."/>
            <person name="Heiman D."/>
            <person name="Hepburn T."/>
            <person name="Howarth C."/>
            <person name="Jen D."/>
            <person name="Larson L."/>
            <person name="Lewis B."/>
            <person name="Mehta T."/>
            <person name="Park D."/>
            <person name="Pearson M."/>
            <person name="Roberts A."/>
            <person name="Saif S."/>
            <person name="Shea T."/>
            <person name="Shenoy N."/>
            <person name="Sisk P."/>
            <person name="Stolte C."/>
            <person name="Sykes S."/>
            <person name="Walk T."/>
            <person name="White J."/>
            <person name="Yandava C."/>
            <person name="Klein B."/>
            <person name="McEwen J.G."/>
            <person name="Puccia R."/>
            <person name="Goldman G.H."/>
            <person name="Felipe M.S."/>
            <person name="Nino-Vega G."/>
            <person name="San-Blas G."/>
            <person name="Taylor J."/>
            <person name="Mendoza L."/>
            <person name="Galagan J."/>
            <person name="Nusbaum C."/>
            <person name="Birren B."/>
        </authorList>
    </citation>
    <scope>NUCLEOTIDE SEQUENCE</scope>
    <source>
        <strain evidence="1">G186AR</strain>
    </source>
</reference>
<organism evidence="1 2">
    <name type="scientific">Ajellomyces capsulatus (strain G186AR / H82 / ATCC MYA-2454 / RMSCC 2432)</name>
    <name type="common">Darling's disease fungus</name>
    <name type="synonym">Histoplasma capsulatum</name>
    <dbReference type="NCBI Taxonomy" id="447093"/>
    <lineage>
        <taxon>Eukaryota</taxon>
        <taxon>Fungi</taxon>
        <taxon>Dikarya</taxon>
        <taxon>Ascomycota</taxon>
        <taxon>Pezizomycotina</taxon>
        <taxon>Eurotiomycetes</taxon>
        <taxon>Eurotiomycetidae</taxon>
        <taxon>Onygenales</taxon>
        <taxon>Ajellomycetaceae</taxon>
        <taxon>Histoplasma</taxon>
    </lineage>
</organism>
<dbReference type="GeneID" id="69039773"/>
<evidence type="ECO:0000313" key="1">
    <source>
        <dbReference type="EMBL" id="EEH04806.1"/>
    </source>
</evidence>
<protein>
    <submittedName>
        <fullName evidence="1">Uncharacterized protein</fullName>
    </submittedName>
</protein>
<keyword evidence="2" id="KW-1185">Reference proteome</keyword>
<dbReference type="Proteomes" id="UP000001631">
    <property type="component" value="Unassembled WGS sequence"/>
</dbReference>
<proteinExistence type="predicted"/>
<accession>C0NUZ3</accession>
<gene>
    <name evidence="1" type="ORF">HCBG_06757</name>
</gene>
<name>C0NUZ3_AJECG</name>
<dbReference type="RefSeq" id="XP_045285287.1">
    <property type="nucleotide sequence ID" value="XM_045433806.1"/>
</dbReference>
<dbReference type="InParanoid" id="C0NUZ3"/>
<dbReference type="EMBL" id="GG663372">
    <property type="protein sequence ID" value="EEH04806.1"/>
    <property type="molecule type" value="Genomic_DNA"/>
</dbReference>